<dbReference type="AlphaFoldDB" id="A0A6C1TWK0"/>
<proteinExistence type="predicted"/>
<protein>
    <recommendedName>
        <fullName evidence="4">DUF2273 domain-containing protein</fullName>
    </recommendedName>
</protein>
<keyword evidence="1" id="KW-0472">Membrane</keyword>
<keyword evidence="1" id="KW-0812">Transmembrane</keyword>
<comment type="caution">
    <text evidence="2">The sequence shown here is derived from an EMBL/GenBank/DDBJ whole genome shotgun (WGS) entry which is preliminary data.</text>
</comment>
<gene>
    <name evidence="2" type="ORF">EKI59_10760</name>
</gene>
<dbReference type="RefSeq" id="WP_136653340.1">
    <property type="nucleotide sequence ID" value="NZ_JALXKV010000010.1"/>
</dbReference>
<dbReference type="EMBL" id="RXIR01000031">
    <property type="protein sequence ID" value="TVS26348.1"/>
    <property type="molecule type" value="Genomic_DNA"/>
</dbReference>
<dbReference type="Proteomes" id="UP000336646">
    <property type="component" value="Unassembled WGS sequence"/>
</dbReference>
<accession>A0A6C1TWK0</accession>
<evidence type="ECO:0000313" key="2">
    <source>
        <dbReference type="EMBL" id="TVS26348.1"/>
    </source>
</evidence>
<name>A0A6C1TWK0_9CORY</name>
<reference evidence="2 3" key="1">
    <citation type="submission" date="2018-12" db="EMBL/GenBank/DDBJ databases">
        <title>Corynebacterium sanguinis sp. nov., a clinically-associated and environmental corynebacterium.</title>
        <authorList>
            <person name="Gonzales-Siles L."/>
            <person name="Jaen-Luchoro D."/>
            <person name="Cardew S."/>
            <person name="Inganas E."/>
            <person name="Ohlen M."/>
            <person name="Jensie-Markopolous S."/>
            <person name="Pinyeiro-Iglesias B."/>
            <person name="Molin K."/>
            <person name="Skovbjerg S."/>
            <person name="Svensson-Stadler L."/>
            <person name="Funke G."/>
            <person name="Moore E.R.B."/>
        </authorList>
    </citation>
    <scope>NUCLEOTIDE SEQUENCE [LARGE SCALE GENOMIC DNA]</scope>
    <source>
        <strain evidence="2 3">58734</strain>
    </source>
</reference>
<organism evidence="2 3">
    <name type="scientific">Corynebacterium sanguinis</name>
    <dbReference type="NCBI Taxonomy" id="2594913"/>
    <lineage>
        <taxon>Bacteria</taxon>
        <taxon>Bacillati</taxon>
        <taxon>Actinomycetota</taxon>
        <taxon>Actinomycetes</taxon>
        <taxon>Mycobacteriales</taxon>
        <taxon>Corynebacteriaceae</taxon>
        <taxon>Corynebacterium</taxon>
    </lineage>
</organism>
<evidence type="ECO:0008006" key="4">
    <source>
        <dbReference type="Google" id="ProtNLM"/>
    </source>
</evidence>
<evidence type="ECO:0000256" key="1">
    <source>
        <dbReference type="SAM" id="Phobius"/>
    </source>
</evidence>
<sequence>MNILGSKTALGILIGVIVAFFVTFGGWPGLLWLLFFVAVGGVIGAQLDGRIDVADLIATGSGRGRS</sequence>
<feature type="transmembrane region" description="Helical" evidence="1">
    <location>
        <begin position="7"/>
        <end position="24"/>
    </location>
</feature>
<keyword evidence="1" id="KW-1133">Transmembrane helix</keyword>
<dbReference type="OrthoDB" id="4426830at2"/>
<evidence type="ECO:0000313" key="3">
    <source>
        <dbReference type="Proteomes" id="UP000336646"/>
    </source>
</evidence>